<keyword evidence="2" id="KW-1185">Reference proteome</keyword>
<proteinExistence type="predicted"/>
<dbReference type="EMBL" id="CM047743">
    <property type="protein sequence ID" value="KAJ0031140.1"/>
    <property type="molecule type" value="Genomic_DNA"/>
</dbReference>
<dbReference type="Proteomes" id="UP001163603">
    <property type="component" value="Chromosome 8"/>
</dbReference>
<protein>
    <submittedName>
        <fullName evidence="1">Uncharacterized protein</fullName>
    </submittedName>
</protein>
<evidence type="ECO:0000313" key="2">
    <source>
        <dbReference type="Proteomes" id="UP001163603"/>
    </source>
</evidence>
<gene>
    <name evidence="1" type="ORF">Pint_12844</name>
</gene>
<accession>A0ACC0Y789</accession>
<evidence type="ECO:0000313" key="1">
    <source>
        <dbReference type="EMBL" id="KAJ0031140.1"/>
    </source>
</evidence>
<name>A0ACC0Y789_9ROSI</name>
<reference evidence="2" key="1">
    <citation type="journal article" date="2023" name="G3 (Bethesda)">
        <title>Genome assembly and association tests identify interacting loci associated with vigor, precocity, and sex in interspecific pistachio rootstocks.</title>
        <authorList>
            <person name="Palmer W."/>
            <person name="Jacygrad E."/>
            <person name="Sagayaradj S."/>
            <person name="Cavanaugh K."/>
            <person name="Han R."/>
            <person name="Bertier L."/>
            <person name="Beede B."/>
            <person name="Kafkas S."/>
            <person name="Golino D."/>
            <person name="Preece J."/>
            <person name="Michelmore R."/>
        </authorList>
    </citation>
    <scope>NUCLEOTIDE SEQUENCE [LARGE SCALE GENOMIC DNA]</scope>
</reference>
<organism evidence="1 2">
    <name type="scientific">Pistacia integerrima</name>
    <dbReference type="NCBI Taxonomy" id="434235"/>
    <lineage>
        <taxon>Eukaryota</taxon>
        <taxon>Viridiplantae</taxon>
        <taxon>Streptophyta</taxon>
        <taxon>Embryophyta</taxon>
        <taxon>Tracheophyta</taxon>
        <taxon>Spermatophyta</taxon>
        <taxon>Magnoliopsida</taxon>
        <taxon>eudicotyledons</taxon>
        <taxon>Gunneridae</taxon>
        <taxon>Pentapetalae</taxon>
        <taxon>rosids</taxon>
        <taxon>malvids</taxon>
        <taxon>Sapindales</taxon>
        <taxon>Anacardiaceae</taxon>
        <taxon>Pistacia</taxon>
    </lineage>
</organism>
<sequence>MSTLGDDELSLIHDRLNDQDRNSFSLVCKQWLRVEGENRSSIRVLEPDSLHRFLPRFPNLVTFESSKLLTDAHLEFIAKTCPKIQNFSLNFKETNESYDHDYSSSGDNFGDDGVCALANGCRNLCKVLFRKRRNIGNVGVISIINNSSKSLTNLDLGRCSLIGDQALEAIGMAKSIRVLNLDGCTLITDNGLSFLANGSCSKSLKKLVMAECDRVTDRGVSLLQQMCWLEELNLAECGPKVTDLGGLAVASIRTLKKLNFSWLINVSDTTLVAIAENCNNLLAIDLTGCELITGVGVRALGNHECLESLGLASIYNIKVDDLDTVLARQSLRHIVLDKGLRIWIPPAMQDNISRFCQIHWK</sequence>
<comment type="caution">
    <text evidence="1">The sequence shown here is derived from an EMBL/GenBank/DDBJ whole genome shotgun (WGS) entry which is preliminary data.</text>
</comment>